<organism evidence="1 2">
    <name type="scientific">Trichinella pseudospiralis</name>
    <name type="common">Parasitic roundworm</name>
    <dbReference type="NCBI Taxonomy" id="6337"/>
    <lineage>
        <taxon>Eukaryota</taxon>
        <taxon>Metazoa</taxon>
        <taxon>Ecdysozoa</taxon>
        <taxon>Nematoda</taxon>
        <taxon>Enoplea</taxon>
        <taxon>Dorylaimia</taxon>
        <taxon>Trichinellida</taxon>
        <taxon>Trichinellidae</taxon>
        <taxon>Trichinella</taxon>
    </lineage>
</organism>
<reference evidence="1 2" key="1">
    <citation type="submission" date="2015-01" db="EMBL/GenBank/DDBJ databases">
        <title>Evolution of Trichinella species and genotypes.</title>
        <authorList>
            <person name="Korhonen P.K."/>
            <person name="Edoardo P."/>
            <person name="Giuseppe L.R."/>
            <person name="Gasser R.B."/>
        </authorList>
    </citation>
    <scope>NUCLEOTIDE SEQUENCE [LARGE SCALE GENOMIC DNA]</scope>
    <source>
        <strain evidence="1">ISS470</strain>
    </source>
</reference>
<evidence type="ECO:0000313" key="2">
    <source>
        <dbReference type="Proteomes" id="UP000054995"/>
    </source>
</evidence>
<keyword evidence="2" id="KW-1185">Reference proteome</keyword>
<dbReference type="AlphaFoldDB" id="A0A0V1F7D2"/>
<proteinExistence type="predicted"/>
<comment type="caution">
    <text evidence="1">The sequence shown here is derived from an EMBL/GenBank/DDBJ whole genome shotgun (WGS) entry which is preliminary data.</text>
</comment>
<gene>
    <name evidence="1" type="ORF">T4D_4039</name>
</gene>
<evidence type="ECO:0000313" key="1">
    <source>
        <dbReference type="EMBL" id="KRY82093.1"/>
    </source>
</evidence>
<dbReference type="Proteomes" id="UP000054995">
    <property type="component" value="Unassembled WGS sequence"/>
</dbReference>
<dbReference type="EMBL" id="JYDT01000189">
    <property type="protein sequence ID" value="KRY82093.1"/>
    <property type="molecule type" value="Genomic_DNA"/>
</dbReference>
<protein>
    <submittedName>
        <fullName evidence="1">Uncharacterized protein</fullName>
    </submittedName>
</protein>
<accession>A0A0V1F7D2</accession>
<name>A0A0V1F7D2_TRIPS</name>
<sequence>MPLMPLPRAHSNNVKRCKQRFHSANVNCHQWRLRSGDGILSIEPDNLQQNASVRRTHSTAAQASPSYTKLQARALKQIYSASERFLIADVDSGAAENLA</sequence>